<sequence>MPSLCHACSNIVFVPVTEGDELEFRAVLHPNLAALGRSAEVSGCPVCTALLGIVCHRPWGLDTDPLLETWPDVGLRLQYPLSEWEFTDLGDDEIDYPTTVFFTHPLGSDFLKLAHPEILSRSRWTQGPGRQLSDDLVGSARADTAASDPGPPQPDTGAAADDSTGSDAAMRLAARWIDTCRKGHKSCQSTRGSHTNFLPTRLLDLSHAMEPGGVVVVVGTSTLGGAAEYATLSHRWTPENPCTLTTSNENELSRKGIHLSKLSRTFAEARVTTRKLGISYLWIDSLCILQDSAADKANEIPLMADYYENAVLNIAASAESVGGLWRARDGRATKPFKLPATFQAPGPASYTEKLVLDLAPVLRAPPSHLDGRGWILQERIFPLRTLFFDSYWISFDCAEMAASESCPGGLIKPPVSPKSLGDALGSNLGRDYSLSAAGELASAGTAGGRTLSQADRNGAYTLWQRVVEDYSRRSLTFESDRLPAIAALATRMARLLDDTYVAGLWRSRILDGLEWDCAGKWRERRRASVRRAPSWSWACLEHRLVDGAPPGPADAHETGLPYGVGYDDIVDDVIDEVEVLSIEGVASGSSSTTTLVGSPDAKLVVRGRPLRSRVYRSDNVPLLVGGATHNEPLESVPAGARVTAVDELVPPKDENRTDKLYWRIHAAGRDASGVRGMITMTVTVDDYEQMDKCGGVAWVLPLRQKRITGFWMLFSLVLREVSDGVFERVGVVRGKQDTMLRAQEKTVVLV</sequence>
<dbReference type="eggNOG" id="ENOG502T8MU">
    <property type="taxonomic scope" value="Eukaryota"/>
</dbReference>
<dbReference type="PANTHER" id="PTHR33112:SF9">
    <property type="entry name" value="HETEROKARYON INCOMPATIBILITY DOMAIN-CONTAINING PROTEIN"/>
    <property type="match status" value="1"/>
</dbReference>
<dbReference type="EMBL" id="ADBL01000824">
    <property type="status" value="NOT_ANNOTATED_CDS"/>
    <property type="molecule type" value="Genomic_DNA"/>
</dbReference>
<dbReference type="STRING" id="644358.A0A0C4DU16"/>
<feature type="domain" description="Heterokaryon incompatibility" evidence="2">
    <location>
        <begin position="229"/>
        <end position="378"/>
    </location>
</feature>
<accession>A0A0C4DU16</accession>
<dbReference type="OMA" id="WIKICEN"/>
<organism evidence="4 5">
    <name type="scientific">Magnaporthiopsis poae (strain ATCC 64411 / 73-15)</name>
    <name type="common">Kentucky bluegrass fungus</name>
    <name type="synonym">Magnaporthe poae</name>
    <dbReference type="NCBI Taxonomy" id="644358"/>
    <lineage>
        <taxon>Eukaryota</taxon>
        <taxon>Fungi</taxon>
        <taxon>Dikarya</taxon>
        <taxon>Ascomycota</taxon>
        <taxon>Pezizomycotina</taxon>
        <taxon>Sordariomycetes</taxon>
        <taxon>Sordariomycetidae</taxon>
        <taxon>Magnaporthales</taxon>
        <taxon>Magnaporthaceae</taxon>
        <taxon>Magnaporthiopsis</taxon>
    </lineage>
</organism>
<dbReference type="PANTHER" id="PTHR33112">
    <property type="entry name" value="DOMAIN PROTEIN, PUTATIVE-RELATED"/>
    <property type="match status" value="1"/>
</dbReference>
<dbReference type="AlphaFoldDB" id="A0A0C4DU16"/>
<reference evidence="4" key="4">
    <citation type="journal article" date="2015" name="G3 (Bethesda)">
        <title>Genome sequences of three phytopathogenic species of the Magnaporthaceae family of fungi.</title>
        <authorList>
            <person name="Okagaki L.H."/>
            <person name="Nunes C.C."/>
            <person name="Sailsbery J."/>
            <person name="Clay B."/>
            <person name="Brown D."/>
            <person name="John T."/>
            <person name="Oh Y."/>
            <person name="Young N."/>
            <person name="Fitzgerald M."/>
            <person name="Haas B.J."/>
            <person name="Zeng Q."/>
            <person name="Young S."/>
            <person name="Adiconis X."/>
            <person name="Fan L."/>
            <person name="Levin J.Z."/>
            <person name="Mitchell T.K."/>
            <person name="Okubara P.A."/>
            <person name="Farman M.L."/>
            <person name="Kohn L.M."/>
            <person name="Birren B."/>
            <person name="Ma L.-J."/>
            <person name="Dean R.A."/>
        </authorList>
    </citation>
    <scope>NUCLEOTIDE SEQUENCE</scope>
    <source>
        <strain evidence="4">ATCC 64411 / 73-15</strain>
    </source>
</reference>
<feature type="compositionally biased region" description="Low complexity" evidence="1">
    <location>
        <begin position="155"/>
        <end position="165"/>
    </location>
</feature>
<reference evidence="3" key="3">
    <citation type="submission" date="2011-03" db="EMBL/GenBank/DDBJ databases">
        <title>Annotation of Magnaporthe poae ATCC 64411.</title>
        <authorList>
            <person name="Ma L.-J."/>
            <person name="Dead R."/>
            <person name="Young S.K."/>
            <person name="Zeng Q."/>
            <person name="Gargeya S."/>
            <person name="Fitzgerald M."/>
            <person name="Haas B."/>
            <person name="Abouelleil A."/>
            <person name="Alvarado L."/>
            <person name="Arachchi H.M."/>
            <person name="Berlin A."/>
            <person name="Brown A."/>
            <person name="Chapman S.B."/>
            <person name="Chen Z."/>
            <person name="Dunbar C."/>
            <person name="Freedman E."/>
            <person name="Gearin G."/>
            <person name="Gellesch M."/>
            <person name="Goldberg J."/>
            <person name="Griggs A."/>
            <person name="Gujja S."/>
            <person name="Heiman D."/>
            <person name="Howarth C."/>
            <person name="Larson L."/>
            <person name="Lui A."/>
            <person name="MacDonald P.J.P."/>
            <person name="Mehta T."/>
            <person name="Montmayeur A."/>
            <person name="Murphy C."/>
            <person name="Neiman D."/>
            <person name="Pearson M."/>
            <person name="Priest M."/>
            <person name="Roberts A."/>
            <person name="Saif S."/>
            <person name="Shea T."/>
            <person name="Shenoy N."/>
            <person name="Sisk P."/>
            <person name="Stolte C."/>
            <person name="Sykes S."/>
            <person name="Yandava C."/>
            <person name="Wortman J."/>
            <person name="Nusbaum C."/>
            <person name="Birren B."/>
        </authorList>
    </citation>
    <scope>NUCLEOTIDE SEQUENCE</scope>
    <source>
        <strain evidence="3">ATCC 64411</strain>
    </source>
</reference>
<reference evidence="4" key="5">
    <citation type="submission" date="2015-06" db="UniProtKB">
        <authorList>
            <consortium name="EnsemblFungi"/>
        </authorList>
    </citation>
    <scope>IDENTIFICATION</scope>
    <source>
        <strain evidence="4">ATCC 64411</strain>
    </source>
</reference>
<dbReference type="EnsemblFungi" id="MAPG_03450T0">
    <property type="protein sequence ID" value="MAPG_03450T0"/>
    <property type="gene ID" value="MAPG_03450"/>
</dbReference>
<evidence type="ECO:0000259" key="2">
    <source>
        <dbReference type="Pfam" id="PF06985"/>
    </source>
</evidence>
<evidence type="ECO:0000313" key="3">
    <source>
        <dbReference type="EMBL" id="KLU84407.1"/>
    </source>
</evidence>
<reference evidence="3" key="1">
    <citation type="submission" date="2010-05" db="EMBL/GenBank/DDBJ databases">
        <title>The Genome Sequence of Magnaporthe poae strain ATCC 64411.</title>
        <authorList>
            <consortium name="The Broad Institute Genome Sequencing Platform"/>
            <consortium name="Broad Institute Genome Sequencing Center for Infectious Disease"/>
            <person name="Ma L.-J."/>
            <person name="Dead R."/>
            <person name="Young S."/>
            <person name="Zeng Q."/>
            <person name="Koehrsen M."/>
            <person name="Alvarado L."/>
            <person name="Berlin A."/>
            <person name="Chapman S.B."/>
            <person name="Chen Z."/>
            <person name="Freedman E."/>
            <person name="Gellesch M."/>
            <person name="Goldberg J."/>
            <person name="Griggs A."/>
            <person name="Gujja S."/>
            <person name="Heilman E.R."/>
            <person name="Heiman D."/>
            <person name="Hepburn T."/>
            <person name="Howarth C."/>
            <person name="Jen D."/>
            <person name="Larson L."/>
            <person name="Mehta T."/>
            <person name="Neiman D."/>
            <person name="Pearson M."/>
            <person name="Roberts A."/>
            <person name="Saif S."/>
            <person name="Shea T."/>
            <person name="Shenoy N."/>
            <person name="Sisk P."/>
            <person name="Stolte C."/>
            <person name="Sykes S."/>
            <person name="Walk T."/>
            <person name="White J."/>
            <person name="Yandava C."/>
            <person name="Haas B."/>
            <person name="Nusbaum C."/>
            <person name="Birren B."/>
        </authorList>
    </citation>
    <scope>NUCLEOTIDE SEQUENCE</scope>
    <source>
        <strain evidence="3">ATCC 64411</strain>
    </source>
</reference>
<keyword evidence="5" id="KW-1185">Reference proteome</keyword>
<dbReference type="Pfam" id="PF06985">
    <property type="entry name" value="HET"/>
    <property type="match status" value="1"/>
</dbReference>
<dbReference type="Proteomes" id="UP000011715">
    <property type="component" value="Unassembled WGS sequence"/>
</dbReference>
<name>A0A0C4DU16_MAGP6</name>
<evidence type="ECO:0000313" key="4">
    <source>
        <dbReference type="EnsemblFungi" id="MAPG_03450T0"/>
    </source>
</evidence>
<reference evidence="5" key="2">
    <citation type="submission" date="2010-05" db="EMBL/GenBank/DDBJ databases">
        <title>The genome sequence of Magnaporthe poae strain ATCC 64411.</title>
        <authorList>
            <person name="Ma L.-J."/>
            <person name="Dead R."/>
            <person name="Young S."/>
            <person name="Zeng Q."/>
            <person name="Koehrsen M."/>
            <person name="Alvarado L."/>
            <person name="Berlin A."/>
            <person name="Chapman S.B."/>
            <person name="Chen Z."/>
            <person name="Freedman E."/>
            <person name="Gellesch M."/>
            <person name="Goldberg J."/>
            <person name="Griggs A."/>
            <person name="Gujja S."/>
            <person name="Heilman E.R."/>
            <person name="Heiman D."/>
            <person name="Hepburn T."/>
            <person name="Howarth C."/>
            <person name="Jen D."/>
            <person name="Larson L."/>
            <person name="Mehta T."/>
            <person name="Neiman D."/>
            <person name="Pearson M."/>
            <person name="Roberts A."/>
            <person name="Saif S."/>
            <person name="Shea T."/>
            <person name="Shenoy N."/>
            <person name="Sisk P."/>
            <person name="Stolte C."/>
            <person name="Sykes S."/>
            <person name="Walk T."/>
            <person name="White J."/>
            <person name="Yandava C."/>
            <person name="Haas B."/>
            <person name="Nusbaum C."/>
            <person name="Birren B."/>
        </authorList>
    </citation>
    <scope>NUCLEOTIDE SEQUENCE [LARGE SCALE GENOMIC DNA]</scope>
    <source>
        <strain evidence="5">ATCC 64411 / 73-15</strain>
    </source>
</reference>
<dbReference type="EMBL" id="GL876967">
    <property type="protein sequence ID" value="KLU84407.1"/>
    <property type="molecule type" value="Genomic_DNA"/>
</dbReference>
<dbReference type="InterPro" id="IPR010730">
    <property type="entry name" value="HET"/>
</dbReference>
<evidence type="ECO:0000256" key="1">
    <source>
        <dbReference type="SAM" id="MobiDB-lite"/>
    </source>
</evidence>
<proteinExistence type="predicted"/>
<gene>
    <name evidence="3" type="ORF">MAPG_03450</name>
</gene>
<protein>
    <recommendedName>
        <fullName evidence="2">Heterokaryon incompatibility domain-containing protein</fullName>
    </recommendedName>
</protein>
<evidence type="ECO:0000313" key="5">
    <source>
        <dbReference type="Proteomes" id="UP000011715"/>
    </source>
</evidence>
<dbReference type="VEuPathDB" id="FungiDB:MAPG_03450"/>
<feature type="region of interest" description="Disordered" evidence="1">
    <location>
        <begin position="124"/>
        <end position="165"/>
    </location>
</feature>
<dbReference type="OrthoDB" id="5078889at2759"/>